<protein>
    <recommendedName>
        <fullName evidence="5">AAA+ ATPase domain-containing protein</fullName>
    </recommendedName>
</protein>
<dbReference type="Proteomes" id="UP000776164">
    <property type="component" value="Unassembled WGS sequence"/>
</dbReference>
<dbReference type="Gene3D" id="3.40.50.300">
    <property type="entry name" value="P-loop containing nucleotide triphosphate hydrolases"/>
    <property type="match status" value="1"/>
</dbReference>
<dbReference type="EMBL" id="JAFBBU010000001">
    <property type="protein sequence ID" value="MBM7472465.1"/>
    <property type="molecule type" value="Genomic_DNA"/>
</dbReference>
<dbReference type="InterPro" id="IPR050221">
    <property type="entry name" value="26S_Proteasome_ATPase"/>
</dbReference>
<evidence type="ECO:0000256" key="2">
    <source>
        <dbReference type="ARBA" id="ARBA00022741"/>
    </source>
</evidence>
<accession>A0ABS2L5T6</accession>
<evidence type="ECO:0000313" key="7">
    <source>
        <dbReference type="Proteomes" id="UP000776164"/>
    </source>
</evidence>
<gene>
    <name evidence="6" type="ORF">JOE66_002099</name>
</gene>
<proteinExistence type="inferred from homology"/>
<keyword evidence="2" id="KW-0547">Nucleotide-binding</keyword>
<organism evidence="6 7">
    <name type="scientific">Subtercola frigoramans</name>
    <dbReference type="NCBI Taxonomy" id="120298"/>
    <lineage>
        <taxon>Bacteria</taxon>
        <taxon>Bacillati</taxon>
        <taxon>Actinomycetota</taxon>
        <taxon>Actinomycetes</taxon>
        <taxon>Micrococcales</taxon>
        <taxon>Microbacteriaceae</taxon>
        <taxon>Subtercola</taxon>
    </lineage>
</organism>
<name>A0ABS2L5T6_9MICO</name>
<dbReference type="SUPFAM" id="SSF52540">
    <property type="entry name" value="P-loop containing nucleoside triphosphate hydrolases"/>
    <property type="match status" value="1"/>
</dbReference>
<dbReference type="InterPro" id="IPR003959">
    <property type="entry name" value="ATPase_AAA_core"/>
</dbReference>
<dbReference type="SMART" id="SM00382">
    <property type="entry name" value="AAA"/>
    <property type="match status" value="1"/>
</dbReference>
<evidence type="ECO:0000259" key="5">
    <source>
        <dbReference type="SMART" id="SM00382"/>
    </source>
</evidence>
<evidence type="ECO:0000256" key="3">
    <source>
        <dbReference type="ARBA" id="ARBA00022840"/>
    </source>
</evidence>
<keyword evidence="7" id="KW-1185">Reference proteome</keyword>
<comment type="similarity">
    <text evidence="1">Belongs to the AAA ATPase family.</text>
</comment>
<feature type="domain" description="AAA+ ATPase" evidence="5">
    <location>
        <begin position="253"/>
        <end position="378"/>
    </location>
</feature>
<dbReference type="RefSeq" id="WP_205109235.1">
    <property type="nucleotide sequence ID" value="NZ_BAAAHT010000013.1"/>
</dbReference>
<sequence length="528" mass="56538">MPKKKFERDVLRSFKKFMDVAIASADSTGEAKLTPLGERVSAHLGQNASTLPVVSESIADHRLIDADIALDALSGAAPGGDDITPLSGVSGGQQRFHSTMSELLSNPHTRFGQGPVDFTSRPTGPDSTRQVVAFGLRLLGFKGEPVAIIQRAANPQFGRNEAELEIMAGSARLVTEFLAELRRLMIEHSVLRRQVLSFVGSQFGGSAGVTFLPRPAVTADSIILPEGVLETVVEHVVGIGEQRDTLLASGQHLKRGVLLFGPPGTGKTLTVRHLLSRTPDITAVLLTGSSIAHIGAAAEIARTFQPSIVVLEDIDLVAMERHISPQPLLFEVLDALDGLEGDADVAFVMTTNRVEVLERALAERPGRVDLAVEIELPGPRERQRLFQRYANDLPFSREALDDAAERSEGVTGSFAKELIRRAVLRAALRDETVTDADLNTALDDLLSARESLTRHLLGAGGQAAAGWEPEPETFAFGGEPFIGTISSSPGFASSIEYSTDGGASYTEPPQYTEPAVHTAPPAEDNIEQ</sequence>
<dbReference type="Pfam" id="PF00004">
    <property type="entry name" value="AAA"/>
    <property type="match status" value="1"/>
</dbReference>
<reference evidence="6 7" key="1">
    <citation type="submission" date="2021-01" db="EMBL/GenBank/DDBJ databases">
        <title>Sequencing the genomes of 1000 actinobacteria strains.</title>
        <authorList>
            <person name="Klenk H.-P."/>
        </authorList>
    </citation>
    <scope>NUCLEOTIDE SEQUENCE [LARGE SCALE GENOMIC DNA]</scope>
    <source>
        <strain evidence="6 7">DSM 13057</strain>
    </source>
</reference>
<keyword evidence="3" id="KW-0067">ATP-binding</keyword>
<dbReference type="Gene3D" id="1.10.8.60">
    <property type="match status" value="1"/>
</dbReference>
<evidence type="ECO:0000256" key="1">
    <source>
        <dbReference type="ARBA" id="ARBA00006914"/>
    </source>
</evidence>
<comment type="caution">
    <text evidence="6">The sequence shown here is derived from an EMBL/GenBank/DDBJ whole genome shotgun (WGS) entry which is preliminary data.</text>
</comment>
<dbReference type="CDD" id="cd19481">
    <property type="entry name" value="RecA-like_protease"/>
    <property type="match status" value="1"/>
</dbReference>
<feature type="region of interest" description="Disordered" evidence="4">
    <location>
        <begin position="493"/>
        <end position="528"/>
    </location>
</feature>
<dbReference type="InterPro" id="IPR003593">
    <property type="entry name" value="AAA+_ATPase"/>
</dbReference>
<evidence type="ECO:0000256" key="4">
    <source>
        <dbReference type="SAM" id="MobiDB-lite"/>
    </source>
</evidence>
<dbReference type="InterPro" id="IPR027417">
    <property type="entry name" value="P-loop_NTPase"/>
</dbReference>
<evidence type="ECO:0000313" key="6">
    <source>
        <dbReference type="EMBL" id="MBM7472465.1"/>
    </source>
</evidence>
<dbReference type="PANTHER" id="PTHR23073">
    <property type="entry name" value="26S PROTEASOME REGULATORY SUBUNIT"/>
    <property type="match status" value="1"/>
</dbReference>